<name>A0ABQ9ZDN5_9CRUS</name>
<sequence length="95" mass="10099">MEALHPSRELGPASNLSTARRSSVDIPAPWYSVPNDSVSQNRRSCSTNSAVMCTSGEAKARWQRASVVDPDPNTPRIVHPSLVLIAAGSSSAPSR</sequence>
<comment type="caution">
    <text evidence="3">The sequence shown here is derived from an EMBL/GenBank/DDBJ whole genome shotgun (WGS) entry which is preliminary data.</text>
</comment>
<gene>
    <name evidence="2" type="ORF">OUZ56_014226</name>
    <name evidence="3" type="ORF">OUZ56_020146</name>
</gene>
<feature type="region of interest" description="Disordered" evidence="1">
    <location>
        <begin position="1"/>
        <end position="27"/>
    </location>
</feature>
<evidence type="ECO:0000313" key="2">
    <source>
        <dbReference type="EMBL" id="KAK4009089.1"/>
    </source>
</evidence>
<proteinExistence type="predicted"/>
<evidence type="ECO:0000256" key="1">
    <source>
        <dbReference type="SAM" id="MobiDB-lite"/>
    </source>
</evidence>
<dbReference type="Proteomes" id="UP001234178">
    <property type="component" value="Unassembled WGS sequence"/>
</dbReference>
<evidence type="ECO:0000313" key="3">
    <source>
        <dbReference type="EMBL" id="KAK4011026.1"/>
    </source>
</evidence>
<accession>A0ABQ9ZDN5</accession>
<protein>
    <submittedName>
        <fullName evidence="3">Uncharacterized protein</fullName>
    </submittedName>
</protein>
<dbReference type="EMBL" id="JAOYFB010000003">
    <property type="protein sequence ID" value="KAK4011026.1"/>
    <property type="molecule type" value="Genomic_DNA"/>
</dbReference>
<evidence type="ECO:0000313" key="4">
    <source>
        <dbReference type="Proteomes" id="UP001234178"/>
    </source>
</evidence>
<organism evidence="3 4">
    <name type="scientific">Daphnia magna</name>
    <dbReference type="NCBI Taxonomy" id="35525"/>
    <lineage>
        <taxon>Eukaryota</taxon>
        <taxon>Metazoa</taxon>
        <taxon>Ecdysozoa</taxon>
        <taxon>Arthropoda</taxon>
        <taxon>Crustacea</taxon>
        <taxon>Branchiopoda</taxon>
        <taxon>Diplostraca</taxon>
        <taxon>Cladocera</taxon>
        <taxon>Anomopoda</taxon>
        <taxon>Daphniidae</taxon>
        <taxon>Daphnia</taxon>
    </lineage>
</organism>
<dbReference type="EMBL" id="JAOYFB010000002">
    <property type="protein sequence ID" value="KAK4009089.1"/>
    <property type="molecule type" value="Genomic_DNA"/>
</dbReference>
<keyword evidence="4" id="KW-1185">Reference proteome</keyword>
<reference evidence="3 4" key="1">
    <citation type="journal article" date="2023" name="Nucleic Acids Res.">
        <title>The hologenome of Daphnia magna reveals possible DNA methylation and microbiome-mediated evolution of the host genome.</title>
        <authorList>
            <person name="Chaturvedi A."/>
            <person name="Li X."/>
            <person name="Dhandapani V."/>
            <person name="Marshall H."/>
            <person name="Kissane S."/>
            <person name="Cuenca-Cambronero M."/>
            <person name="Asole G."/>
            <person name="Calvet F."/>
            <person name="Ruiz-Romero M."/>
            <person name="Marangio P."/>
            <person name="Guigo R."/>
            <person name="Rago D."/>
            <person name="Mirbahai L."/>
            <person name="Eastwood N."/>
            <person name="Colbourne J.K."/>
            <person name="Zhou J."/>
            <person name="Mallon E."/>
            <person name="Orsini L."/>
        </authorList>
    </citation>
    <scope>NUCLEOTIDE SEQUENCE [LARGE SCALE GENOMIC DNA]</scope>
    <source>
        <strain evidence="3">LRV0_1</strain>
    </source>
</reference>